<dbReference type="SMART" id="SM00342">
    <property type="entry name" value="HTH_ARAC"/>
    <property type="match status" value="1"/>
</dbReference>
<evidence type="ECO:0000256" key="3">
    <source>
        <dbReference type="ARBA" id="ARBA00023163"/>
    </source>
</evidence>
<dbReference type="InterPro" id="IPR032783">
    <property type="entry name" value="AraC_lig"/>
</dbReference>
<sequence>MSDPLAEIVTLLQPTLAFSKVVSGAGRWRATRTELGQPVYCVVLDGALSVSVNGGAPQTLQADDFVLVPEASHFAISSVDPPDDAGTSDLAPTALTDGTFRFGDTTAAPDAQWLAGRCAFGSPDAAMLVSLLPESVLVRGDRRLSTLVNLMRDEARADRPAREVVLARLLEVLFIEALRSSQTQATPGLAGGLADARLALAIRAIHASPERAWTIAQLARTAALSRSAFFDRFSRVVGVGPIEYLASWRMAIAKDLLRRNEFSVATVAARVGYRSASAFSVAFARMVGVSPTQFAKQETTAAMRADLAESNSQ</sequence>
<evidence type="ECO:0000313" key="6">
    <source>
        <dbReference type="Proteomes" id="UP000414136"/>
    </source>
</evidence>
<dbReference type="Pfam" id="PF12852">
    <property type="entry name" value="Cupin_6"/>
    <property type="match status" value="1"/>
</dbReference>
<dbReference type="OrthoDB" id="9789899at2"/>
<dbReference type="PROSITE" id="PS00041">
    <property type="entry name" value="HTH_ARAC_FAMILY_1"/>
    <property type="match status" value="1"/>
</dbReference>
<protein>
    <submittedName>
        <fullName evidence="5">AraC family transcriptional regulator</fullName>
    </submittedName>
</protein>
<dbReference type="PANTHER" id="PTHR43436">
    <property type="entry name" value="ARAC-FAMILY TRANSCRIPTIONAL REGULATOR"/>
    <property type="match status" value="1"/>
</dbReference>
<evidence type="ECO:0000313" key="5">
    <source>
        <dbReference type="EMBL" id="VVE69490.1"/>
    </source>
</evidence>
<accession>A0A5E5ABL2</accession>
<evidence type="ECO:0000256" key="1">
    <source>
        <dbReference type="ARBA" id="ARBA00023015"/>
    </source>
</evidence>
<dbReference type="PROSITE" id="PS01124">
    <property type="entry name" value="HTH_ARAC_FAMILY_2"/>
    <property type="match status" value="1"/>
</dbReference>
<dbReference type="InterPro" id="IPR018062">
    <property type="entry name" value="HTH_AraC-typ_CS"/>
</dbReference>
<reference evidence="5 6" key="1">
    <citation type="submission" date="2019-08" db="EMBL/GenBank/DDBJ databases">
        <authorList>
            <person name="Peeters C."/>
        </authorList>
    </citation>
    <scope>NUCLEOTIDE SEQUENCE [LARGE SCALE GENOMIC DNA]</scope>
    <source>
        <strain evidence="5 6">LMG 31118</strain>
    </source>
</reference>
<organism evidence="5 6">
    <name type="scientific">Pandoraea captiosa</name>
    <dbReference type="NCBI Taxonomy" id="2508302"/>
    <lineage>
        <taxon>Bacteria</taxon>
        <taxon>Pseudomonadati</taxon>
        <taxon>Pseudomonadota</taxon>
        <taxon>Betaproteobacteria</taxon>
        <taxon>Burkholderiales</taxon>
        <taxon>Burkholderiaceae</taxon>
        <taxon>Pandoraea</taxon>
    </lineage>
</organism>
<keyword evidence="6" id="KW-1185">Reference proteome</keyword>
<dbReference type="PANTHER" id="PTHR43436:SF2">
    <property type="entry name" value="ARAC_XYLS FAMILY TRANSCRIPTIONAL REGULATOR"/>
    <property type="match status" value="1"/>
</dbReference>
<dbReference type="SUPFAM" id="SSF46689">
    <property type="entry name" value="Homeodomain-like"/>
    <property type="match status" value="2"/>
</dbReference>
<evidence type="ECO:0000256" key="2">
    <source>
        <dbReference type="ARBA" id="ARBA00023125"/>
    </source>
</evidence>
<dbReference type="Proteomes" id="UP000414136">
    <property type="component" value="Unassembled WGS sequence"/>
</dbReference>
<dbReference type="GO" id="GO:0043565">
    <property type="term" value="F:sequence-specific DNA binding"/>
    <property type="evidence" value="ECO:0007669"/>
    <property type="project" value="InterPro"/>
</dbReference>
<keyword evidence="3" id="KW-0804">Transcription</keyword>
<dbReference type="Gene3D" id="1.10.10.60">
    <property type="entry name" value="Homeodomain-like"/>
    <property type="match status" value="2"/>
</dbReference>
<dbReference type="Pfam" id="PF12833">
    <property type="entry name" value="HTH_18"/>
    <property type="match status" value="1"/>
</dbReference>
<proteinExistence type="predicted"/>
<name>A0A5E5ABL2_9BURK</name>
<evidence type="ECO:0000259" key="4">
    <source>
        <dbReference type="PROSITE" id="PS01124"/>
    </source>
</evidence>
<dbReference type="AlphaFoldDB" id="A0A5E5ABL2"/>
<feature type="domain" description="HTH araC/xylS-type" evidence="4">
    <location>
        <begin position="199"/>
        <end position="297"/>
    </location>
</feature>
<dbReference type="RefSeq" id="WP_150626123.1">
    <property type="nucleotide sequence ID" value="NZ_CABPSQ010000005.1"/>
</dbReference>
<keyword evidence="1" id="KW-0805">Transcription regulation</keyword>
<dbReference type="InterPro" id="IPR009057">
    <property type="entry name" value="Homeodomain-like_sf"/>
</dbReference>
<gene>
    <name evidence="5" type="ORF">PCA31118_03235</name>
</gene>
<keyword evidence="2" id="KW-0238">DNA-binding</keyword>
<dbReference type="GO" id="GO:0003700">
    <property type="term" value="F:DNA-binding transcription factor activity"/>
    <property type="evidence" value="ECO:0007669"/>
    <property type="project" value="InterPro"/>
</dbReference>
<dbReference type="InterPro" id="IPR018060">
    <property type="entry name" value="HTH_AraC"/>
</dbReference>
<dbReference type="EMBL" id="CABPSQ010000005">
    <property type="protein sequence ID" value="VVE69490.1"/>
    <property type="molecule type" value="Genomic_DNA"/>
</dbReference>